<proteinExistence type="predicted"/>
<name>A0A2B4S113_STYPI</name>
<dbReference type="Proteomes" id="UP000225706">
    <property type="component" value="Unassembled WGS sequence"/>
</dbReference>
<dbReference type="SUPFAM" id="SSF55729">
    <property type="entry name" value="Acyl-CoA N-acyltransferases (Nat)"/>
    <property type="match status" value="1"/>
</dbReference>
<reference evidence="3" key="1">
    <citation type="journal article" date="2017" name="bioRxiv">
        <title>Comparative analysis of the genomes of Stylophora pistillata and Acropora digitifera provides evidence for extensive differences between species of corals.</title>
        <authorList>
            <person name="Voolstra C.R."/>
            <person name="Li Y."/>
            <person name="Liew Y.J."/>
            <person name="Baumgarten S."/>
            <person name="Zoccola D."/>
            <person name="Flot J.-F."/>
            <person name="Tambutte S."/>
            <person name="Allemand D."/>
            <person name="Aranda M."/>
        </authorList>
    </citation>
    <scope>NUCLEOTIDE SEQUENCE [LARGE SCALE GENOMIC DNA]</scope>
</reference>
<protein>
    <submittedName>
        <fullName evidence="2">Putative N-acetyltransferase 16</fullName>
    </submittedName>
</protein>
<dbReference type="InterPro" id="IPR056483">
    <property type="entry name" value="Hisat_C"/>
</dbReference>
<keyword evidence="3" id="KW-1185">Reference proteome</keyword>
<dbReference type="CDD" id="cd04301">
    <property type="entry name" value="NAT_SF"/>
    <property type="match status" value="1"/>
</dbReference>
<dbReference type="PANTHER" id="PTHR47403:SF6">
    <property type="entry name" value="N-ACETYLTRANSFERASE DOMAIN-CONTAINING PROTEIN"/>
    <property type="match status" value="1"/>
</dbReference>
<dbReference type="PANTHER" id="PTHR47403">
    <property type="entry name" value="LOC100145250 PROTEIN"/>
    <property type="match status" value="1"/>
</dbReference>
<gene>
    <name evidence="2" type="primary">nat16</name>
    <name evidence="2" type="ORF">AWC38_SpisGene11871</name>
</gene>
<dbReference type="Gene3D" id="3.40.630.30">
    <property type="match status" value="1"/>
</dbReference>
<evidence type="ECO:0000313" key="3">
    <source>
        <dbReference type="Proteomes" id="UP000225706"/>
    </source>
</evidence>
<dbReference type="PROSITE" id="PS51186">
    <property type="entry name" value="GNAT"/>
    <property type="match status" value="1"/>
</dbReference>
<dbReference type="AlphaFoldDB" id="A0A2B4S113"/>
<evidence type="ECO:0000313" key="2">
    <source>
        <dbReference type="EMBL" id="PFX23591.1"/>
    </source>
</evidence>
<evidence type="ECO:0000259" key="1">
    <source>
        <dbReference type="PROSITE" id="PS51186"/>
    </source>
</evidence>
<comment type="caution">
    <text evidence="2">The sequence shown here is derived from an EMBL/GenBank/DDBJ whole genome shotgun (WGS) entry which is preliminary data.</text>
</comment>
<dbReference type="Pfam" id="PF24066">
    <property type="entry name" value="Hisat_C"/>
    <property type="match status" value="1"/>
</dbReference>
<dbReference type="InterPro" id="IPR000182">
    <property type="entry name" value="GNAT_dom"/>
</dbReference>
<dbReference type="GO" id="GO:0016747">
    <property type="term" value="F:acyltransferase activity, transferring groups other than amino-acyl groups"/>
    <property type="evidence" value="ECO:0007669"/>
    <property type="project" value="InterPro"/>
</dbReference>
<dbReference type="EMBL" id="LSMT01000203">
    <property type="protein sequence ID" value="PFX23591.1"/>
    <property type="molecule type" value="Genomic_DNA"/>
</dbReference>
<dbReference type="InterPro" id="IPR016181">
    <property type="entry name" value="Acyl_CoA_acyltransferase"/>
</dbReference>
<sequence length="628" mass="72571">MYADDTHLTYAGSNLENVQFCLNEDLENVFNWLQANKLTLNMTKTEFMLIGSRQRLNTLTASPTIRMNNTQVSQVTATKSLGVIIDDKLDWHSHIEKLTKKIASGIGALKRIRHLIPASTLHLIYQALVKPHFDYCDIVWGSCGKTLRDKLQKLQNRAARVLTFSNYDADATELLEFLGWKNLARQQEIHKATMMFRCLHGLAPRYLYSKFTWRDSAYDLRDSENKLNVPLPRTNYYRKSFSYNGATLWNSLPRDIRNTESLGLFKQLNMALRLFYRPGLSTTITFRNHRFVKKNECFLSYLKEGKVAIRLANAGDFDEIVKLSKRIEDRFDYVPYRFHKWLAAPNRITMVAEKETKVVGFIGCSVVDRKESMVLDAARVDPNHRHQGIYSSLIKFGIEQTREEFPTVARLRYSLWSGMYKAVRNAILKLQLEDKEVQCYDFLTYKVEPKRVNFGFKLQNFSKIVPCTKNAFQKRILDNAGTTALFSNNILVIDWHPFEAIPSNIEDIMSQQDRYLIDLSGGCHGNLTPSSFSLGRFVQLDSGMLWTSTIYAKDLKLCQSHVIHQLMSACQTAQRSFLFSTYQDPSLTEYCKEALKDFPSVKSMRNGESIQKMYILEADLSGWRHHDL</sequence>
<dbReference type="Pfam" id="PF00583">
    <property type="entry name" value="Acetyltransf_1"/>
    <property type="match status" value="1"/>
</dbReference>
<organism evidence="2 3">
    <name type="scientific">Stylophora pistillata</name>
    <name type="common">Smooth cauliflower coral</name>
    <dbReference type="NCBI Taxonomy" id="50429"/>
    <lineage>
        <taxon>Eukaryota</taxon>
        <taxon>Metazoa</taxon>
        <taxon>Cnidaria</taxon>
        <taxon>Anthozoa</taxon>
        <taxon>Hexacorallia</taxon>
        <taxon>Scleractinia</taxon>
        <taxon>Astrocoeniina</taxon>
        <taxon>Pocilloporidae</taxon>
        <taxon>Stylophora</taxon>
    </lineage>
</organism>
<keyword evidence="2" id="KW-0808">Transferase</keyword>
<accession>A0A2B4S113</accession>
<feature type="domain" description="N-acetyltransferase" evidence="1">
    <location>
        <begin position="307"/>
        <end position="479"/>
    </location>
</feature>